<feature type="region of interest" description="Disordered" evidence="7">
    <location>
        <begin position="388"/>
        <end position="438"/>
    </location>
</feature>
<sequence length="536" mass="58910">MAVAVLADSFCTCASVDARAAGAELAYGYSVIAQVCLCLYTTELLCNAYVRGSKMCRDWIGALDVVIVIFGWAENIVSAAIASDIGLPLGVLRVFRLVRIARTIRLLKRLRMLRELYKLIVMMASVFRTLMWSFLLCFLVMTGFAMLIVEFVNPIMQDGSAPPNLAFHSPVQLSGNAEVMEANLLLFQTVVAGDSWGRVAVPVIHASPATALIFIGSLLTLVFGVLNLIVAVVVDTFAEARLHDVEALAEELEIDLQADREQLNELFQRIDKQGTGELTLDELIDGARNDATFQSRLKVMDIDESDLQQLFHMIDVDQSGTLQVSEFVGPLSRWAHDSKTAPRFIKYNLMQSMQMQEDLIDVTERRFEMLSQQIDLLAGGRAMLSHDEASELSQPMASPEAPDQSLPASCRPQLIVPFRKPRESVRRDSATSGQMDKQMDKALAQIDAKLEALLQRAVEDGSSGPVQRLASGGKNNRSGVARRPSFDAFRAMYMEASVPKRKSGRKPTADKPTADKLTADKSGSPDVKLHLDPGSA</sequence>
<dbReference type="Gene3D" id="1.20.120.350">
    <property type="entry name" value="Voltage-gated potassium channels. Chain C"/>
    <property type="match status" value="1"/>
</dbReference>
<dbReference type="Gene3D" id="1.10.238.10">
    <property type="entry name" value="EF-hand"/>
    <property type="match status" value="1"/>
</dbReference>
<feature type="compositionally biased region" description="Basic and acidic residues" evidence="7">
    <location>
        <begin position="507"/>
        <end position="519"/>
    </location>
</feature>
<dbReference type="InterPro" id="IPR027359">
    <property type="entry name" value="Volt_channel_dom_sf"/>
</dbReference>
<dbReference type="PROSITE" id="PS50222">
    <property type="entry name" value="EF_HAND_2"/>
    <property type="match status" value="2"/>
</dbReference>
<feature type="domain" description="EF-hand" evidence="9">
    <location>
        <begin position="258"/>
        <end position="293"/>
    </location>
</feature>
<evidence type="ECO:0000313" key="10">
    <source>
        <dbReference type="EMBL" id="CAJ1388546.1"/>
    </source>
</evidence>
<dbReference type="PANTHER" id="PTHR10037:SF62">
    <property type="entry name" value="SODIUM CHANNEL PROTEIN 60E"/>
    <property type="match status" value="1"/>
</dbReference>
<evidence type="ECO:0000259" key="9">
    <source>
        <dbReference type="PROSITE" id="PS50222"/>
    </source>
</evidence>
<dbReference type="Pfam" id="PF00520">
    <property type="entry name" value="Ion_trans"/>
    <property type="match status" value="1"/>
</dbReference>
<keyword evidence="5 8" id="KW-0472">Membrane</keyword>
<dbReference type="PANTHER" id="PTHR10037">
    <property type="entry name" value="VOLTAGE-GATED CATION CHANNEL CALCIUM AND SODIUM"/>
    <property type="match status" value="1"/>
</dbReference>
<gene>
    <name evidence="10" type="ORF">EVOR1521_LOCUS14385</name>
</gene>
<evidence type="ECO:0000256" key="4">
    <source>
        <dbReference type="ARBA" id="ARBA00022989"/>
    </source>
</evidence>
<comment type="caution">
    <text evidence="10">The sequence shown here is derived from an EMBL/GenBank/DDBJ whole genome shotgun (WGS) entry which is preliminary data.</text>
</comment>
<feature type="region of interest" description="Disordered" evidence="7">
    <location>
        <begin position="460"/>
        <end position="536"/>
    </location>
</feature>
<dbReference type="CDD" id="cd00051">
    <property type="entry name" value="EFh"/>
    <property type="match status" value="1"/>
</dbReference>
<feature type="compositionally biased region" description="Basic and acidic residues" evidence="7">
    <location>
        <begin position="420"/>
        <end position="429"/>
    </location>
</feature>
<feature type="transmembrane region" description="Helical" evidence="8">
    <location>
        <begin position="211"/>
        <end position="234"/>
    </location>
</feature>
<organism evidence="10 11">
    <name type="scientific">Effrenium voratum</name>
    <dbReference type="NCBI Taxonomy" id="2562239"/>
    <lineage>
        <taxon>Eukaryota</taxon>
        <taxon>Sar</taxon>
        <taxon>Alveolata</taxon>
        <taxon>Dinophyceae</taxon>
        <taxon>Suessiales</taxon>
        <taxon>Symbiodiniaceae</taxon>
        <taxon>Effrenium</taxon>
    </lineage>
</organism>
<feature type="domain" description="EF-hand" evidence="9">
    <location>
        <begin position="302"/>
        <end position="337"/>
    </location>
</feature>
<dbReference type="GO" id="GO:0001518">
    <property type="term" value="C:voltage-gated sodium channel complex"/>
    <property type="evidence" value="ECO:0007669"/>
    <property type="project" value="TreeGrafter"/>
</dbReference>
<evidence type="ECO:0000256" key="1">
    <source>
        <dbReference type="ARBA" id="ARBA00004141"/>
    </source>
</evidence>
<accession>A0AA36N3U5</accession>
<dbReference type="EMBL" id="CAUJNA010001713">
    <property type="protein sequence ID" value="CAJ1388546.1"/>
    <property type="molecule type" value="Genomic_DNA"/>
</dbReference>
<dbReference type="AlphaFoldDB" id="A0AA36N3U5"/>
<dbReference type="InterPro" id="IPR002048">
    <property type="entry name" value="EF_hand_dom"/>
</dbReference>
<dbReference type="InterPro" id="IPR011992">
    <property type="entry name" value="EF-hand-dom_pair"/>
</dbReference>
<protein>
    <recommendedName>
        <fullName evidence="9">EF-hand domain-containing protein</fullName>
    </recommendedName>
</protein>
<keyword evidence="3" id="KW-0106">Calcium</keyword>
<feature type="transmembrane region" description="Helical" evidence="8">
    <location>
        <begin position="28"/>
        <end position="49"/>
    </location>
</feature>
<keyword evidence="4 8" id="KW-1133">Transmembrane helix</keyword>
<feature type="coiled-coil region" evidence="6">
    <location>
        <begin position="242"/>
        <end position="269"/>
    </location>
</feature>
<name>A0AA36N3U5_9DINO</name>
<dbReference type="InterPro" id="IPR043203">
    <property type="entry name" value="VGCC_Ca_Na"/>
</dbReference>
<dbReference type="Proteomes" id="UP001178507">
    <property type="component" value="Unassembled WGS sequence"/>
</dbReference>
<dbReference type="PROSITE" id="PS00018">
    <property type="entry name" value="EF_HAND_1"/>
    <property type="match status" value="1"/>
</dbReference>
<feature type="transmembrane region" description="Helical" evidence="8">
    <location>
        <begin position="56"/>
        <end position="73"/>
    </location>
</feature>
<dbReference type="SUPFAM" id="SSF81324">
    <property type="entry name" value="Voltage-gated potassium channels"/>
    <property type="match status" value="1"/>
</dbReference>
<evidence type="ECO:0000256" key="3">
    <source>
        <dbReference type="ARBA" id="ARBA00022837"/>
    </source>
</evidence>
<feature type="compositionally biased region" description="Basic and acidic residues" evidence="7">
    <location>
        <begin position="527"/>
        <end position="536"/>
    </location>
</feature>
<keyword evidence="11" id="KW-1185">Reference proteome</keyword>
<dbReference type="SMART" id="SM00054">
    <property type="entry name" value="EFh"/>
    <property type="match status" value="2"/>
</dbReference>
<dbReference type="Gene3D" id="1.10.287.70">
    <property type="match status" value="1"/>
</dbReference>
<dbReference type="InterPro" id="IPR005821">
    <property type="entry name" value="Ion_trans_dom"/>
</dbReference>
<keyword evidence="6" id="KW-0175">Coiled coil</keyword>
<evidence type="ECO:0000256" key="2">
    <source>
        <dbReference type="ARBA" id="ARBA00022692"/>
    </source>
</evidence>
<evidence type="ECO:0000256" key="6">
    <source>
        <dbReference type="SAM" id="Coils"/>
    </source>
</evidence>
<comment type="subcellular location">
    <subcellularLocation>
        <location evidence="1">Membrane</location>
        <topology evidence="1">Multi-pass membrane protein</topology>
    </subcellularLocation>
</comment>
<dbReference type="GO" id="GO:0005248">
    <property type="term" value="F:voltage-gated sodium channel activity"/>
    <property type="evidence" value="ECO:0007669"/>
    <property type="project" value="TreeGrafter"/>
</dbReference>
<dbReference type="GO" id="GO:0005509">
    <property type="term" value="F:calcium ion binding"/>
    <property type="evidence" value="ECO:0007669"/>
    <property type="project" value="InterPro"/>
</dbReference>
<evidence type="ECO:0000313" key="11">
    <source>
        <dbReference type="Proteomes" id="UP001178507"/>
    </source>
</evidence>
<proteinExistence type="predicted"/>
<feature type="transmembrane region" description="Helical" evidence="8">
    <location>
        <begin position="119"/>
        <end position="149"/>
    </location>
</feature>
<dbReference type="Pfam" id="PF13499">
    <property type="entry name" value="EF-hand_7"/>
    <property type="match status" value="1"/>
</dbReference>
<dbReference type="InterPro" id="IPR018247">
    <property type="entry name" value="EF_Hand_1_Ca_BS"/>
</dbReference>
<dbReference type="SUPFAM" id="SSF47473">
    <property type="entry name" value="EF-hand"/>
    <property type="match status" value="1"/>
</dbReference>
<evidence type="ECO:0000256" key="8">
    <source>
        <dbReference type="SAM" id="Phobius"/>
    </source>
</evidence>
<reference evidence="10" key="1">
    <citation type="submission" date="2023-08" db="EMBL/GenBank/DDBJ databases">
        <authorList>
            <person name="Chen Y."/>
            <person name="Shah S."/>
            <person name="Dougan E. K."/>
            <person name="Thang M."/>
            <person name="Chan C."/>
        </authorList>
    </citation>
    <scope>NUCLEOTIDE SEQUENCE</scope>
</reference>
<evidence type="ECO:0000256" key="5">
    <source>
        <dbReference type="ARBA" id="ARBA00023136"/>
    </source>
</evidence>
<keyword evidence="2 8" id="KW-0812">Transmembrane</keyword>
<evidence type="ECO:0000256" key="7">
    <source>
        <dbReference type="SAM" id="MobiDB-lite"/>
    </source>
</evidence>